<evidence type="ECO:0000313" key="5">
    <source>
        <dbReference type="EMBL" id="EFL49256.1"/>
    </source>
</evidence>
<evidence type="ECO:0000256" key="3">
    <source>
        <dbReference type="SAM" id="MobiDB-lite"/>
    </source>
</evidence>
<dbReference type="SUPFAM" id="SSF75217">
    <property type="entry name" value="alpha/beta knot"/>
    <property type="match status" value="1"/>
</dbReference>
<evidence type="ECO:0000259" key="4">
    <source>
        <dbReference type="SMART" id="SM00967"/>
    </source>
</evidence>
<evidence type="ECO:0000256" key="1">
    <source>
        <dbReference type="ARBA" id="ARBA00022603"/>
    </source>
</evidence>
<accession>E1K2A1</accession>
<dbReference type="OrthoDB" id="9785673at2"/>
<feature type="domain" description="RNA 2-O ribose methyltransferase substrate binding" evidence="4">
    <location>
        <begin position="25"/>
        <end position="100"/>
    </location>
</feature>
<keyword evidence="1 5" id="KW-0489">Methyltransferase</keyword>
<dbReference type="Pfam" id="PF00588">
    <property type="entry name" value="SpoU_methylase"/>
    <property type="match status" value="1"/>
</dbReference>
<dbReference type="RefSeq" id="WP_005996946.1">
    <property type="nucleotide sequence ID" value="NZ_AECZ01000053.1"/>
</dbReference>
<sequence>MSRHDRNNRFSSAPHSGAAPEPGELLPGRKPVRELLAERPRGIDDVLLRQGLRGPDIDAIVAACREARVRFRFVAAADLDRLCPGNHQGVVARLAAGELTSLDDVLAATRAAPLPVAVALDRVQDPGNVGTLARTLFALGGGGILLPRHEGARLGPGAAKASAGTLARLPVAKVTNLAQALDAAIEAGFSIVGAAGEPEADNALEATADFPLILVLGNEDEGIRQGIRKRCGRLWRIPQARPIDSLNVAQAGAIILGRLAALRR</sequence>
<dbReference type="EMBL" id="AECZ01000053">
    <property type="protein sequence ID" value="EFL49256.1"/>
    <property type="molecule type" value="Genomic_DNA"/>
</dbReference>
<dbReference type="InterPro" id="IPR001537">
    <property type="entry name" value="SpoU_MeTrfase"/>
</dbReference>
<dbReference type="PANTHER" id="PTHR46429:SF1">
    <property type="entry name" value="23S RRNA (GUANOSINE-2'-O-)-METHYLTRANSFERASE RLMB"/>
    <property type="match status" value="1"/>
</dbReference>
<dbReference type="PANTHER" id="PTHR46429">
    <property type="entry name" value="23S RRNA (GUANOSINE-2'-O-)-METHYLTRANSFERASE RLMB"/>
    <property type="match status" value="1"/>
</dbReference>
<dbReference type="SMART" id="SM00967">
    <property type="entry name" value="SpoU_sub_bind"/>
    <property type="match status" value="1"/>
</dbReference>
<dbReference type="GO" id="GO:0008173">
    <property type="term" value="F:RNA methyltransferase activity"/>
    <property type="evidence" value="ECO:0007669"/>
    <property type="project" value="InterPro"/>
</dbReference>
<dbReference type="InterPro" id="IPR004441">
    <property type="entry name" value="rRNA_MeTrfase_TrmH"/>
</dbReference>
<dbReference type="GO" id="GO:0032259">
    <property type="term" value="P:methylation"/>
    <property type="evidence" value="ECO:0007669"/>
    <property type="project" value="UniProtKB-KW"/>
</dbReference>
<dbReference type="InterPro" id="IPR013123">
    <property type="entry name" value="SpoU_subst-bd"/>
</dbReference>
<dbReference type="GO" id="GO:0006396">
    <property type="term" value="P:RNA processing"/>
    <property type="evidence" value="ECO:0007669"/>
    <property type="project" value="InterPro"/>
</dbReference>
<dbReference type="InterPro" id="IPR029026">
    <property type="entry name" value="tRNA_m1G_MTases_N"/>
</dbReference>
<keyword evidence="2 5" id="KW-0808">Transferase</keyword>
<dbReference type="Pfam" id="PF08032">
    <property type="entry name" value="SpoU_sub_bind"/>
    <property type="match status" value="1"/>
</dbReference>
<dbReference type="GO" id="GO:0003723">
    <property type="term" value="F:RNA binding"/>
    <property type="evidence" value="ECO:0007669"/>
    <property type="project" value="InterPro"/>
</dbReference>
<dbReference type="CDD" id="cd18103">
    <property type="entry name" value="SpoU-like_RlmB"/>
    <property type="match status" value="1"/>
</dbReference>
<dbReference type="Gene3D" id="3.40.1280.10">
    <property type="match status" value="1"/>
</dbReference>
<dbReference type="InterPro" id="IPR029028">
    <property type="entry name" value="Alpha/beta_knot_MTases"/>
</dbReference>
<dbReference type="AlphaFoldDB" id="E1K2A1"/>
<dbReference type="GO" id="GO:0005829">
    <property type="term" value="C:cytosol"/>
    <property type="evidence" value="ECO:0007669"/>
    <property type="project" value="TreeGrafter"/>
</dbReference>
<gene>
    <name evidence="5" type="ORF">DesfrDRAFT_4001</name>
</gene>
<dbReference type="Gene3D" id="3.30.1330.30">
    <property type="match status" value="1"/>
</dbReference>
<name>E1K2A1_SOLFR</name>
<evidence type="ECO:0000256" key="2">
    <source>
        <dbReference type="ARBA" id="ARBA00022679"/>
    </source>
</evidence>
<reference evidence="5 6" key="1">
    <citation type="submission" date="2010-08" db="EMBL/GenBank/DDBJ databases">
        <title>The draft genome of Desulfovibrio fructosovorans JJ.</title>
        <authorList>
            <consortium name="US DOE Joint Genome Institute (JGI-PGF)"/>
            <person name="Lucas S."/>
            <person name="Copeland A."/>
            <person name="Lapidus A."/>
            <person name="Cheng J.-F."/>
            <person name="Bruce D."/>
            <person name="Goodwin L."/>
            <person name="Pitluck S."/>
            <person name="Land M.L."/>
            <person name="Hauser L."/>
            <person name="Chang Y.-J."/>
            <person name="Jeffries C."/>
            <person name="Wall J.D."/>
            <person name="Stahl D.A."/>
            <person name="Arkin A.P."/>
            <person name="Dehal P."/>
            <person name="Stolyar S.M."/>
            <person name="Hazen T.C."/>
            <person name="Woyke T.J."/>
        </authorList>
    </citation>
    <scope>NUCLEOTIDE SEQUENCE [LARGE SCALE GENOMIC DNA]</scope>
    <source>
        <strain evidence="5 6">JJ</strain>
    </source>
</reference>
<dbReference type="eggNOG" id="COG0566">
    <property type="taxonomic scope" value="Bacteria"/>
</dbReference>
<proteinExistence type="predicted"/>
<dbReference type="InterPro" id="IPR029064">
    <property type="entry name" value="Ribosomal_eL30-like_sf"/>
</dbReference>
<evidence type="ECO:0000313" key="6">
    <source>
        <dbReference type="Proteomes" id="UP000006250"/>
    </source>
</evidence>
<keyword evidence="6" id="KW-1185">Reference proteome</keyword>
<dbReference type="Proteomes" id="UP000006250">
    <property type="component" value="Unassembled WGS sequence"/>
</dbReference>
<organism evidence="5 6">
    <name type="scientific">Solidesulfovibrio fructosivorans JJ]</name>
    <dbReference type="NCBI Taxonomy" id="596151"/>
    <lineage>
        <taxon>Bacteria</taxon>
        <taxon>Pseudomonadati</taxon>
        <taxon>Thermodesulfobacteriota</taxon>
        <taxon>Desulfovibrionia</taxon>
        <taxon>Desulfovibrionales</taxon>
        <taxon>Desulfovibrionaceae</taxon>
        <taxon>Solidesulfovibrio</taxon>
    </lineage>
</organism>
<dbReference type="STRING" id="596151.DesfrDRAFT_4001"/>
<dbReference type="SUPFAM" id="SSF55315">
    <property type="entry name" value="L30e-like"/>
    <property type="match status" value="1"/>
</dbReference>
<comment type="caution">
    <text evidence="5">The sequence shown here is derived from an EMBL/GenBank/DDBJ whole genome shotgun (WGS) entry which is preliminary data.</text>
</comment>
<feature type="region of interest" description="Disordered" evidence="3">
    <location>
        <begin position="1"/>
        <end position="29"/>
    </location>
</feature>
<protein>
    <submittedName>
        <fullName evidence="5">RNA methyltransferase, TrmH family, group 3</fullName>
    </submittedName>
</protein>